<comment type="caution">
    <text evidence="2">The sequence shown here is derived from an EMBL/GenBank/DDBJ whole genome shotgun (WGS) entry which is preliminary data.</text>
</comment>
<gene>
    <name evidence="2" type="ORF">MetexDRAFT_0177</name>
</gene>
<protein>
    <submittedName>
        <fullName evidence="2">Uncharacterized protein</fullName>
    </submittedName>
</protein>
<evidence type="ECO:0000256" key="1">
    <source>
        <dbReference type="SAM" id="MobiDB-lite"/>
    </source>
</evidence>
<dbReference type="AlphaFoldDB" id="H1KC15"/>
<evidence type="ECO:0000313" key="3">
    <source>
        <dbReference type="Proteomes" id="UP000004382"/>
    </source>
</evidence>
<dbReference type="EMBL" id="AGJK01000003">
    <property type="protein sequence ID" value="EHP94832.1"/>
    <property type="molecule type" value="Genomic_DNA"/>
</dbReference>
<reference evidence="2 3" key="1">
    <citation type="submission" date="2011-09" db="EMBL/GenBank/DDBJ databases">
        <title>The draft genome of Methylobacterium extorquens DSM 13060.</title>
        <authorList>
            <consortium name="US DOE Joint Genome Institute (JGI-PGF)"/>
            <person name="Lucas S."/>
            <person name="Han J."/>
            <person name="Lapidus A."/>
            <person name="Cheng J.-F."/>
            <person name="Goodwin L."/>
            <person name="Pitluck S."/>
            <person name="Peters L."/>
            <person name="Land M.L."/>
            <person name="Hauser L."/>
            <person name="Koskimaki J."/>
            <person name="Halonen O."/>
            <person name="Pirttila A."/>
            <person name="Frank C."/>
            <person name="Woyke T.J."/>
        </authorList>
    </citation>
    <scope>NUCLEOTIDE SEQUENCE [LARGE SCALE GENOMIC DNA]</scope>
    <source>
        <strain evidence="2 3">DSM 13060</strain>
    </source>
</reference>
<evidence type="ECO:0000313" key="2">
    <source>
        <dbReference type="EMBL" id="EHP94832.1"/>
    </source>
</evidence>
<feature type="region of interest" description="Disordered" evidence="1">
    <location>
        <begin position="1"/>
        <end position="23"/>
    </location>
</feature>
<dbReference type="Proteomes" id="UP000004382">
    <property type="component" value="Unassembled WGS sequence"/>
</dbReference>
<accession>H1KC15</accession>
<sequence>MTLRGARGTLEPPSLAARDQFGIGEMPGPDCAIETLRDEVDEVVAVGPVDALRYDARRSPA</sequence>
<name>H1KC15_METEX</name>
<proteinExistence type="predicted"/>
<organism evidence="2 3">
    <name type="scientific">Methylorubrum extorquens DSM 13060</name>
    <dbReference type="NCBI Taxonomy" id="882800"/>
    <lineage>
        <taxon>Bacteria</taxon>
        <taxon>Pseudomonadati</taxon>
        <taxon>Pseudomonadota</taxon>
        <taxon>Alphaproteobacteria</taxon>
        <taxon>Hyphomicrobiales</taxon>
        <taxon>Methylobacteriaceae</taxon>
        <taxon>Methylorubrum</taxon>
    </lineage>
</organism>